<dbReference type="InterPro" id="IPR036388">
    <property type="entry name" value="WH-like_DNA-bd_sf"/>
</dbReference>
<organism evidence="2 3">
    <name type="scientific">Reticulibacter mediterranei</name>
    <dbReference type="NCBI Taxonomy" id="2778369"/>
    <lineage>
        <taxon>Bacteria</taxon>
        <taxon>Bacillati</taxon>
        <taxon>Chloroflexota</taxon>
        <taxon>Ktedonobacteria</taxon>
        <taxon>Ktedonobacterales</taxon>
        <taxon>Reticulibacteraceae</taxon>
        <taxon>Reticulibacter</taxon>
    </lineage>
</organism>
<accession>A0A8J3IDI4</accession>
<dbReference type="SMART" id="SM00418">
    <property type="entry name" value="HTH_ARSR"/>
    <property type="match status" value="1"/>
</dbReference>
<dbReference type="InterPro" id="IPR011991">
    <property type="entry name" value="ArsR-like_HTH"/>
</dbReference>
<dbReference type="Pfam" id="PF01022">
    <property type="entry name" value="HTH_5"/>
    <property type="match status" value="1"/>
</dbReference>
<name>A0A8J3IDI4_9CHLR</name>
<keyword evidence="3" id="KW-1185">Reference proteome</keyword>
<dbReference type="NCBIfam" id="NF033788">
    <property type="entry name" value="HTH_metalloreg"/>
    <property type="match status" value="1"/>
</dbReference>
<dbReference type="PROSITE" id="PS50987">
    <property type="entry name" value="HTH_ARSR_2"/>
    <property type="match status" value="1"/>
</dbReference>
<evidence type="ECO:0000313" key="3">
    <source>
        <dbReference type="Proteomes" id="UP000597444"/>
    </source>
</evidence>
<proteinExistence type="predicted"/>
<dbReference type="InterPro" id="IPR001845">
    <property type="entry name" value="HTH_ArsR_DNA-bd_dom"/>
</dbReference>
<dbReference type="PRINTS" id="PR00778">
    <property type="entry name" value="HTHARSR"/>
</dbReference>
<sequence length="138" mass="16304">MSVLDTTGQPYLSIDLIKQMVYNVSMDMFVALSDPTRRAILELLANCGELTATDIYGHFPVSPQAVSQHLKILRREAKLVVMEKRAQRHLYRLNPQTLSQFETWVQQTRQRWEERFEALDKVLEREKQKWVKNELKSR</sequence>
<dbReference type="AlphaFoldDB" id="A0A8J3IDI4"/>
<feature type="domain" description="HTH arsR-type" evidence="1">
    <location>
        <begin position="17"/>
        <end position="113"/>
    </location>
</feature>
<dbReference type="PANTHER" id="PTHR38600">
    <property type="entry name" value="TRANSCRIPTIONAL REGULATORY PROTEIN"/>
    <property type="match status" value="1"/>
</dbReference>
<dbReference type="InterPro" id="IPR036390">
    <property type="entry name" value="WH_DNA-bd_sf"/>
</dbReference>
<dbReference type="GO" id="GO:0003700">
    <property type="term" value="F:DNA-binding transcription factor activity"/>
    <property type="evidence" value="ECO:0007669"/>
    <property type="project" value="InterPro"/>
</dbReference>
<gene>
    <name evidence="2" type="ORF">KSF_005030</name>
</gene>
<dbReference type="PANTHER" id="PTHR38600:SF2">
    <property type="entry name" value="SLL0088 PROTEIN"/>
    <property type="match status" value="1"/>
</dbReference>
<reference evidence="2" key="1">
    <citation type="submission" date="2020-10" db="EMBL/GenBank/DDBJ databases">
        <title>Taxonomic study of unclassified bacteria belonging to the class Ktedonobacteria.</title>
        <authorList>
            <person name="Yabe S."/>
            <person name="Wang C.M."/>
            <person name="Zheng Y."/>
            <person name="Sakai Y."/>
            <person name="Cavaletti L."/>
            <person name="Monciardini P."/>
            <person name="Donadio S."/>
        </authorList>
    </citation>
    <scope>NUCLEOTIDE SEQUENCE</scope>
    <source>
        <strain evidence="2">ID150040</strain>
    </source>
</reference>
<evidence type="ECO:0000313" key="2">
    <source>
        <dbReference type="EMBL" id="GHO90455.1"/>
    </source>
</evidence>
<dbReference type="Proteomes" id="UP000597444">
    <property type="component" value="Unassembled WGS sequence"/>
</dbReference>
<dbReference type="Gene3D" id="1.10.10.10">
    <property type="entry name" value="Winged helix-like DNA-binding domain superfamily/Winged helix DNA-binding domain"/>
    <property type="match status" value="1"/>
</dbReference>
<dbReference type="SUPFAM" id="SSF46785">
    <property type="entry name" value="Winged helix' DNA-binding domain"/>
    <property type="match status" value="1"/>
</dbReference>
<evidence type="ECO:0000259" key="1">
    <source>
        <dbReference type="PROSITE" id="PS50987"/>
    </source>
</evidence>
<dbReference type="CDD" id="cd00090">
    <property type="entry name" value="HTH_ARSR"/>
    <property type="match status" value="1"/>
</dbReference>
<protein>
    <recommendedName>
        <fullName evidence="1">HTH arsR-type domain-containing protein</fullName>
    </recommendedName>
</protein>
<comment type="caution">
    <text evidence="2">The sequence shown here is derived from an EMBL/GenBank/DDBJ whole genome shotgun (WGS) entry which is preliminary data.</text>
</comment>
<dbReference type="EMBL" id="BNJK01000001">
    <property type="protein sequence ID" value="GHO90455.1"/>
    <property type="molecule type" value="Genomic_DNA"/>
</dbReference>